<keyword evidence="3" id="KW-0687">Ribonucleoprotein</keyword>
<proteinExistence type="inferred from homology"/>
<dbReference type="AlphaFoldDB" id="A0A9W8CK95"/>
<dbReference type="GO" id="GO:0005840">
    <property type="term" value="C:ribosome"/>
    <property type="evidence" value="ECO:0007669"/>
    <property type="project" value="UniProtKB-KW"/>
</dbReference>
<dbReference type="InterPro" id="IPR001790">
    <property type="entry name" value="Ribosomal_uL10"/>
</dbReference>
<evidence type="ECO:0000256" key="2">
    <source>
        <dbReference type="ARBA" id="ARBA00022980"/>
    </source>
</evidence>
<evidence type="ECO:0008006" key="6">
    <source>
        <dbReference type="Google" id="ProtNLM"/>
    </source>
</evidence>
<dbReference type="Gene3D" id="6.10.250.290">
    <property type="match status" value="1"/>
</dbReference>
<sequence>MLLKLTQRACQQLLAHTAVRGQLNQLLLKQSLSTSSFVSAKLERTQAPKTQTTYKKPFSYRKQFLFGTYDTQIASSPSVVVVQHHNLSGSELMAHRRDLKTKAQGARLMIVRPKMIKAVLRDTRYTNLADLFSGPTAIIYWTEKVDTIVAMRQAMDVVKKQRKIILMGAKFEDMLLNVPMMNNLVDLPSLDILRAQVVGIIQSPAQQLAAVLNRIPQRLVGVLKQKAEAKESSE</sequence>
<dbReference type="SUPFAM" id="SSF160369">
    <property type="entry name" value="Ribosomal protein L10-like"/>
    <property type="match status" value="1"/>
</dbReference>
<name>A0A9W8CK95_9FUNG</name>
<dbReference type="EMBL" id="JANBOH010000028">
    <property type="protein sequence ID" value="KAJ1647480.1"/>
    <property type="molecule type" value="Genomic_DNA"/>
</dbReference>
<evidence type="ECO:0000313" key="5">
    <source>
        <dbReference type="Proteomes" id="UP001145021"/>
    </source>
</evidence>
<dbReference type="NCBIfam" id="NF000955">
    <property type="entry name" value="PRK00099.1-1"/>
    <property type="match status" value="1"/>
</dbReference>
<keyword evidence="5" id="KW-1185">Reference proteome</keyword>
<dbReference type="Pfam" id="PF00466">
    <property type="entry name" value="Ribosomal_L10"/>
    <property type="match status" value="1"/>
</dbReference>
<dbReference type="CDD" id="cd05797">
    <property type="entry name" value="Ribosomal_L10"/>
    <property type="match status" value="1"/>
</dbReference>
<comment type="similarity">
    <text evidence="1">Belongs to the universal ribosomal protein uL10 family.</text>
</comment>
<dbReference type="Proteomes" id="UP001145021">
    <property type="component" value="Unassembled WGS sequence"/>
</dbReference>
<dbReference type="InterPro" id="IPR047865">
    <property type="entry name" value="Ribosomal_uL10_bac_type"/>
</dbReference>
<dbReference type="Gene3D" id="3.30.70.1730">
    <property type="match status" value="1"/>
</dbReference>
<reference evidence="4" key="1">
    <citation type="submission" date="2022-07" db="EMBL/GenBank/DDBJ databases">
        <title>Phylogenomic reconstructions and comparative analyses of Kickxellomycotina fungi.</title>
        <authorList>
            <person name="Reynolds N.K."/>
            <person name="Stajich J.E."/>
            <person name="Barry K."/>
            <person name="Grigoriev I.V."/>
            <person name="Crous P."/>
            <person name="Smith M.E."/>
        </authorList>
    </citation>
    <scope>NUCLEOTIDE SEQUENCE</scope>
    <source>
        <strain evidence="4">NBRC 105413</strain>
    </source>
</reference>
<gene>
    <name evidence="4" type="ORF">LPJ64_001143</name>
</gene>
<accession>A0A9W8CK95</accession>
<evidence type="ECO:0000313" key="4">
    <source>
        <dbReference type="EMBL" id="KAJ1647480.1"/>
    </source>
</evidence>
<protein>
    <recommendedName>
        <fullName evidence="6">Ribosomal protein L10</fullName>
    </recommendedName>
</protein>
<comment type="caution">
    <text evidence="4">The sequence shown here is derived from an EMBL/GenBank/DDBJ whole genome shotgun (WGS) entry which is preliminary data.</text>
</comment>
<evidence type="ECO:0000256" key="1">
    <source>
        <dbReference type="ARBA" id="ARBA00008889"/>
    </source>
</evidence>
<dbReference type="PANTHER" id="PTHR11560">
    <property type="entry name" value="39S RIBOSOMAL PROTEIN L10, MITOCHONDRIAL"/>
    <property type="match status" value="1"/>
</dbReference>
<evidence type="ECO:0000256" key="3">
    <source>
        <dbReference type="ARBA" id="ARBA00023274"/>
    </source>
</evidence>
<keyword evidence="2" id="KW-0689">Ribosomal protein</keyword>
<dbReference type="InterPro" id="IPR043141">
    <property type="entry name" value="Ribosomal_uL10-like_sf"/>
</dbReference>
<organism evidence="4 5">
    <name type="scientific">Coemansia asiatica</name>
    <dbReference type="NCBI Taxonomy" id="1052880"/>
    <lineage>
        <taxon>Eukaryota</taxon>
        <taxon>Fungi</taxon>
        <taxon>Fungi incertae sedis</taxon>
        <taxon>Zoopagomycota</taxon>
        <taxon>Kickxellomycotina</taxon>
        <taxon>Kickxellomycetes</taxon>
        <taxon>Kickxellales</taxon>
        <taxon>Kickxellaceae</taxon>
        <taxon>Coemansia</taxon>
    </lineage>
</organism>
<dbReference type="GO" id="GO:1990904">
    <property type="term" value="C:ribonucleoprotein complex"/>
    <property type="evidence" value="ECO:0007669"/>
    <property type="project" value="UniProtKB-KW"/>
</dbReference>